<evidence type="ECO:0000256" key="2">
    <source>
        <dbReference type="ARBA" id="ARBA00023002"/>
    </source>
</evidence>
<dbReference type="STRING" id="639004.SAMN04488239_10170"/>
<keyword evidence="4" id="KW-1185">Reference proteome</keyword>
<dbReference type="PANTHER" id="PTHR24321">
    <property type="entry name" value="DEHYDROGENASES, SHORT CHAIN"/>
    <property type="match status" value="1"/>
</dbReference>
<dbReference type="NCBIfam" id="NF005559">
    <property type="entry name" value="PRK07231.1"/>
    <property type="match status" value="1"/>
</dbReference>
<protein>
    <submittedName>
        <fullName evidence="3">NAD(P)-dependent dehydrogenase, short-chain alcohol dehydrogenase family</fullName>
    </submittedName>
</protein>
<evidence type="ECO:0000256" key="1">
    <source>
        <dbReference type="ARBA" id="ARBA00006484"/>
    </source>
</evidence>
<dbReference type="Gene3D" id="3.40.50.720">
    <property type="entry name" value="NAD(P)-binding Rossmann-like Domain"/>
    <property type="match status" value="1"/>
</dbReference>
<name>A0A1G6IAP2_9RHOB</name>
<dbReference type="Proteomes" id="UP000199628">
    <property type="component" value="Unassembled WGS sequence"/>
</dbReference>
<sequence length="248" mass="26382">MKRLDGRTCIVTGGAHRIGKATCLRLAEEGARVTITDIEDYDGQSLCEDIVGHGGTAEYWHLDVTDEDAVETVFGEVADRFGGVDVVVNNAGIFGADKPTDEVTSEEWRKVMDVNVNGVFCCTKAATPHMRQNGGGSIVNLSSIYGIVGAPDIPPYDASKGAVREMSKTDTVLYAKEGIRVNSINVGFIWTPLVEAMAEASEDGPETFLAHLDELHPVGHVGVPEDIAAGIAYLASGDVKFVVGSELL</sequence>
<dbReference type="InterPro" id="IPR036291">
    <property type="entry name" value="NAD(P)-bd_dom_sf"/>
</dbReference>
<dbReference type="PRINTS" id="PR00081">
    <property type="entry name" value="GDHRDH"/>
</dbReference>
<evidence type="ECO:0000313" key="3">
    <source>
        <dbReference type="EMBL" id="SDC03500.1"/>
    </source>
</evidence>
<dbReference type="EMBL" id="FMZV01000001">
    <property type="protein sequence ID" value="SDC03500.1"/>
    <property type="molecule type" value="Genomic_DNA"/>
</dbReference>
<dbReference type="RefSeq" id="WP_245706296.1">
    <property type="nucleotide sequence ID" value="NZ_FMZV01000001.1"/>
</dbReference>
<dbReference type="FunFam" id="3.40.50.720:FF:000084">
    <property type="entry name" value="Short-chain dehydrogenase reductase"/>
    <property type="match status" value="1"/>
</dbReference>
<comment type="similarity">
    <text evidence="1">Belongs to the short-chain dehydrogenases/reductases (SDR) family.</text>
</comment>
<dbReference type="AlphaFoldDB" id="A0A1G6IAP2"/>
<gene>
    <name evidence="3" type="ORF">SAMN04488239_10170</name>
</gene>
<dbReference type="SUPFAM" id="SSF51735">
    <property type="entry name" value="NAD(P)-binding Rossmann-fold domains"/>
    <property type="match status" value="1"/>
</dbReference>
<evidence type="ECO:0000313" key="4">
    <source>
        <dbReference type="Proteomes" id="UP000199628"/>
    </source>
</evidence>
<dbReference type="GO" id="GO:0016491">
    <property type="term" value="F:oxidoreductase activity"/>
    <property type="evidence" value="ECO:0007669"/>
    <property type="project" value="UniProtKB-KW"/>
</dbReference>
<proteinExistence type="inferred from homology"/>
<dbReference type="PRINTS" id="PR00080">
    <property type="entry name" value="SDRFAMILY"/>
</dbReference>
<dbReference type="InterPro" id="IPR002347">
    <property type="entry name" value="SDR_fam"/>
</dbReference>
<dbReference type="PANTHER" id="PTHR24321:SF8">
    <property type="entry name" value="ESTRADIOL 17-BETA-DEHYDROGENASE 8-RELATED"/>
    <property type="match status" value="1"/>
</dbReference>
<reference evidence="4" key="1">
    <citation type="submission" date="2016-10" db="EMBL/GenBank/DDBJ databases">
        <authorList>
            <person name="Varghese N."/>
            <person name="Submissions S."/>
        </authorList>
    </citation>
    <scope>NUCLEOTIDE SEQUENCE [LARGE SCALE GENOMIC DNA]</scope>
    <source>
        <strain evidence="4">CGMCC 1.9108</strain>
    </source>
</reference>
<dbReference type="Pfam" id="PF13561">
    <property type="entry name" value="adh_short_C2"/>
    <property type="match status" value="1"/>
</dbReference>
<organism evidence="3 4">
    <name type="scientific">Ruegeria marina</name>
    <dbReference type="NCBI Taxonomy" id="639004"/>
    <lineage>
        <taxon>Bacteria</taxon>
        <taxon>Pseudomonadati</taxon>
        <taxon>Pseudomonadota</taxon>
        <taxon>Alphaproteobacteria</taxon>
        <taxon>Rhodobacterales</taxon>
        <taxon>Roseobacteraceae</taxon>
        <taxon>Ruegeria</taxon>
    </lineage>
</organism>
<keyword evidence="2" id="KW-0560">Oxidoreductase</keyword>
<accession>A0A1G6IAP2</accession>